<sequence length="127" mass="14832">MVLMMHVPDLIWHLVINIYGSTRQEIKYAWHRFSGEKCQFRLPMDFLIKGGYKNGKGPRVRYNRQKNKIMVRNKYRSWHTVSSNRTEVNSLPQNLKAETVTLGGGPGIGEAIDIEKSKLWIRWDITS</sequence>
<protein>
    <submittedName>
        <fullName evidence="1">Uncharacterized protein</fullName>
    </submittedName>
</protein>
<reference evidence="1 2" key="1">
    <citation type="journal article" date="2024" name="G3 (Bethesda)">
        <title>Genome assembly of Hibiscus sabdariffa L. provides insights into metabolisms of medicinal natural products.</title>
        <authorList>
            <person name="Kim T."/>
        </authorList>
    </citation>
    <scope>NUCLEOTIDE SEQUENCE [LARGE SCALE GENOMIC DNA]</scope>
    <source>
        <strain evidence="1">TK-2024</strain>
        <tissue evidence="1">Old leaves</tissue>
    </source>
</reference>
<name>A0ABR2QU47_9ROSI</name>
<comment type="caution">
    <text evidence="1">The sequence shown here is derived from an EMBL/GenBank/DDBJ whole genome shotgun (WGS) entry which is preliminary data.</text>
</comment>
<organism evidence="1 2">
    <name type="scientific">Hibiscus sabdariffa</name>
    <name type="common">roselle</name>
    <dbReference type="NCBI Taxonomy" id="183260"/>
    <lineage>
        <taxon>Eukaryota</taxon>
        <taxon>Viridiplantae</taxon>
        <taxon>Streptophyta</taxon>
        <taxon>Embryophyta</taxon>
        <taxon>Tracheophyta</taxon>
        <taxon>Spermatophyta</taxon>
        <taxon>Magnoliopsida</taxon>
        <taxon>eudicotyledons</taxon>
        <taxon>Gunneridae</taxon>
        <taxon>Pentapetalae</taxon>
        <taxon>rosids</taxon>
        <taxon>malvids</taxon>
        <taxon>Malvales</taxon>
        <taxon>Malvaceae</taxon>
        <taxon>Malvoideae</taxon>
        <taxon>Hibiscus</taxon>
    </lineage>
</organism>
<dbReference type="Proteomes" id="UP001396334">
    <property type="component" value="Unassembled WGS sequence"/>
</dbReference>
<accession>A0ABR2QU47</accession>
<gene>
    <name evidence="1" type="ORF">V6N11_002009</name>
</gene>
<keyword evidence="2" id="KW-1185">Reference proteome</keyword>
<evidence type="ECO:0000313" key="1">
    <source>
        <dbReference type="EMBL" id="KAK9004202.1"/>
    </source>
</evidence>
<evidence type="ECO:0000313" key="2">
    <source>
        <dbReference type="Proteomes" id="UP001396334"/>
    </source>
</evidence>
<proteinExistence type="predicted"/>
<dbReference type="EMBL" id="JBBPBN010000031">
    <property type="protein sequence ID" value="KAK9004202.1"/>
    <property type="molecule type" value="Genomic_DNA"/>
</dbReference>